<name>A0A8H3CS35_9AGAM</name>
<dbReference type="Proteomes" id="UP000663888">
    <property type="component" value="Unassembled WGS sequence"/>
</dbReference>
<sequence length="1099" mass="122884">MNGIHAPGGNASKSFDDPWDGVSKIVIGIDIGSTQSGVAFAFLQQGAKQSIHRVTQWPGQESQNLHGKIPTVLWYDPTNKPVSFGAEALTPQAEEDAEDGGWKLAKYFKLHLHPPHLTAQHGLDLEPLPFTVPLSQIYSDFLGYLLQHTQTYFEDHIIDGKRIWQQYKSTMEVVLAHPNGWGIREQAFLRLAAVKAGYTNANDAATRVHFVNEAEASVHFCTLYSDIGSQLKPGATFAVCDAGGSTVDTTVYAVKGLNPIRLEETRASDCVQAGALFIDKSAERYLRKILTDAGLSQEDVDEYATRGVKDFELHSKRAFKDVTTDQSIEIAGTRYNNTSIRARRGRITLQGSEVKAFFDFCADKILESVSSQLQGSSVTHILLVGGFGESPFIREQLKRRFGAMGCDVTTTSERTSKAVADGTIIWYSSNNVVKRTPWYSYGIEILVPHNPHAKDHKSRKVIQWPTGSFVKGGWSQIVPGGIPVDCDSVSRRPYYREYTTPNPQLSNFAEDIWCYTLKGVPQWMRFKPGTIMPGFQLACSVSANLSHLKGALQAHTSPKGGRYWSLSFNVCIHFGRTEYKAFLEWVENAPWAKWVREDIGFHTATLTDSEIMRKMAYFLIKPRDYHYSRRPQRLSGILYLHPEGNDGGDERLKETIESLRHFVGDPWLPYITIAVVGNDDPDSIAQLKEPTSAFHSLSSQGAKIVPLSLEVPKVQEVLSGFEPIPSSQLRVLQYVRWGHHGQLVGISAFLEEITSSRQKESTGKTERPRRITYEESETSRQQLQVTLDETEHELKTLRSQLEQTQQEYASLRSELQLSDNTEQSKIVQSLQDLNRAIDDFGRSVAQHMVDNFASSLEKDDPTTLDASNFTQLQSQFGHREGKCSLTASSKGEGLPVEDFIDLALRSFLCRKLCKNVFIPFHPTLATSPEPGFMESLYEEVRRQVSPIAAAKWRASSFLALSKGNKLDKPMIEAQVESLVAEDIQQMLHNLFGQSNPATLTDNQRGQLQDVVTQAWELNYVLKGEVVTLGDFQPLYYERETPFDPKTMVEFEASKKRKPGDVAIETIRLGLTLSHSKGAGNNTRPLVVCQATVVTPTLYA</sequence>
<dbReference type="InterPro" id="IPR043129">
    <property type="entry name" value="ATPase_NBD"/>
</dbReference>
<dbReference type="AlphaFoldDB" id="A0A8H3CS35"/>
<evidence type="ECO:0000313" key="3">
    <source>
        <dbReference type="Proteomes" id="UP000663888"/>
    </source>
</evidence>
<comment type="caution">
    <text evidence="2">The sequence shown here is derived from an EMBL/GenBank/DDBJ whole genome shotgun (WGS) entry which is preliminary data.</text>
</comment>
<reference evidence="2" key="1">
    <citation type="submission" date="2021-01" db="EMBL/GenBank/DDBJ databases">
        <authorList>
            <person name="Kaushik A."/>
        </authorList>
    </citation>
    <scope>NUCLEOTIDE SEQUENCE</scope>
    <source>
        <strain evidence="2">AG4-R118</strain>
    </source>
</reference>
<gene>
    <name evidence="2" type="ORF">RDB_LOCUS145203</name>
</gene>
<dbReference type="EMBL" id="CAJMWX010001528">
    <property type="protein sequence ID" value="CAE6494324.1"/>
    <property type="molecule type" value="Genomic_DNA"/>
</dbReference>
<dbReference type="SUPFAM" id="SSF53067">
    <property type="entry name" value="Actin-like ATPase domain"/>
    <property type="match status" value="2"/>
</dbReference>
<dbReference type="PANTHER" id="PTHR14187:SF5">
    <property type="entry name" value="HEAT SHOCK 70 KDA PROTEIN 12A"/>
    <property type="match status" value="1"/>
</dbReference>
<evidence type="ECO:0000313" key="2">
    <source>
        <dbReference type="EMBL" id="CAE6494324.1"/>
    </source>
</evidence>
<dbReference type="Gene3D" id="3.90.640.10">
    <property type="entry name" value="Actin, Chain A, domain 4"/>
    <property type="match status" value="1"/>
</dbReference>
<proteinExistence type="predicted"/>
<feature type="region of interest" description="Disordered" evidence="1">
    <location>
        <begin position="755"/>
        <end position="780"/>
    </location>
</feature>
<dbReference type="CDD" id="cd10170">
    <property type="entry name" value="ASKHA_NBD_HSP70"/>
    <property type="match status" value="1"/>
</dbReference>
<dbReference type="Gene3D" id="3.30.420.40">
    <property type="match status" value="2"/>
</dbReference>
<feature type="compositionally biased region" description="Basic and acidic residues" evidence="1">
    <location>
        <begin position="757"/>
        <end position="773"/>
    </location>
</feature>
<evidence type="ECO:0000256" key="1">
    <source>
        <dbReference type="SAM" id="MobiDB-lite"/>
    </source>
</evidence>
<dbReference type="PANTHER" id="PTHR14187">
    <property type="entry name" value="ALPHA KINASE/ELONGATION FACTOR 2 KINASE"/>
    <property type="match status" value="1"/>
</dbReference>
<protein>
    <submittedName>
        <fullName evidence="2">Uncharacterized protein</fullName>
    </submittedName>
</protein>
<organism evidence="2 3">
    <name type="scientific">Rhizoctonia solani</name>
    <dbReference type="NCBI Taxonomy" id="456999"/>
    <lineage>
        <taxon>Eukaryota</taxon>
        <taxon>Fungi</taxon>
        <taxon>Dikarya</taxon>
        <taxon>Basidiomycota</taxon>
        <taxon>Agaricomycotina</taxon>
        <taxon>Agaricomycetes</taxon>
        <taxon>Cantharellales</taxon>
        <taxon>Ceratobasidiaceae</taxon>
        <taxon>Rhizoctonia</taxon>
    </lineage>
</organism>
<accession>A0A8H3CS35</accession>